<protein>
    <submittedName>
        <fullName evidence="1">Uncharacterized protein</fullName>
    </submittedName>
</protein>
<dbReference type="EMBL" id="JABBWK010000015">
    <property type="protein sequence ID" value="KAG1902813.1"/>
    <property type="molecule type" value="Genomic_DNA"/>
</dbReference>
<proteinExistence type="predicted"/>
<dbReference type="RefSeq" id="XP_041228388.1">
    <property type="nucleotide sequence ID" value="XM_041373619.1"/>
</dbReference>
<organism evidence="1 2">
    <name type="scientific">Suillus fuscotomentosus</name>
    <dbReference type="NCBI Taxonomy" id="1912939"/>
    <lineage>
        <taxon>Eukaryota</taxon>
        <taxon>Fungi</taxon>
        <taxon>Dikarya</taxon>
        <taxon>Basidiomycota</taxon>
        <taxon>Agaricomycotina</taxon>
        <taxon>Agaricomycetes</taxon>
        <taxon>Agaricomycetidae</taxon>
        <taxon>Boletales</taxon>
        <taxon>Suillineae</taxon>
        <taxon>Suillaceae</taxon>
        <taxon>Suillus</taxon>
    </lineage>
</organism>
<reference evidence="1" key="1">
    <citation type="journal article" date="2020" name="New Phytol.">
        <title>Comparative genomics reveals dynamic genome evolution in host specialist ectomycorrhizal fungi.</title>
        <authorList>
            <person name="Lofgren L.A."/>
            <person name="Nguyen N.H."/>
            <person name="Vilgalys R."/>
            <person name="Ruytinx J."/>
            <person name="Liao H.L."/>
            <person name="Branco S."/>
            <person name="Kuo A."/>
            <person name="LaButti K."/>
            <person name="Lipzen A."/>
            <person name="Andreopoulos W."/>
            <person name="Pangilinan J."/>
            <person name="Riley R."/>
            <person name="Hundley H."/>
            <person name="Na H."/>
            <person name="Barry K."/>
            <person name="Grigoriev I.V."/>
            <person name="Stajich J.E."/>
            <person name="Kennedy P.G."/>
        </authorList>
    </citation>
    <scope>NUCLEOTIDE SEQUENCE</scope>
    <source>
        <strain evidence="1">FC203</strain>
    </source>
</reference>
<sequence>ITLIPVPKFVHSNARVRGILVDQLFHQCISIVTKPLKAAAKMGIMMNGPVGNSRYCFMPLISYVADTPEELLVACVCSNVSPVTTATRDQFG</sequence>
<dbReference type="AlphaFoldDB" id="A0AAD4EAP9"/>
<evidence type="ECO:0000313" key="2">
    <source>
        <dbReference type="Proteomes" id="UP001195769"/>
    </source>
</evidence>
<feature type="non-terminal residue" evidence="1">
    <location>
        <position position="92"/>
    </location>
</feature>
<feature type="non-terminal residue" evidence="1">
    <location>
        <position position="1"/>
    </location>
</feature>
<evidence type="ECO:0000313" key="1">
    <source>
        <dbReference type="EMBL" id="KAG1902813.1"/>
    </source>
</evidence>
<comment type="caution">
    <text evidence="1">The sequence shown here is derived from an EMBL/GenBank/DDBJ whole genome shotgun (WGS) entry which is preliminary data.</text>
</comment>
<dbReference type="GeneID" id="64667917"/>
<name>A0AAD4EAP9_9AGAM</name>
<accession>A0AAD4EAP9</accession>
<dbReference type="Proteomes" id="UP001195769">
    <property type="component" value="Unassembled WGS sequence"/>
</dbReference>
<keyword evidence="2" id="KW-1185">Reference proteome</keyword>
<gene>
    <name evidence="1" type="ORF">F5891DRAFT_910796</name>
</gene>
<dbReference type="Pfam" id="PF18759">
    <property type="entry name" value="Plavaka"/>
    <property type="match status" value="1"/>
</dbReference>
<dbReference type="InterPro" id="IPR041078">
    <property type="entry name" value="Plavaka"/>
</dbReference>